<reference evidence="4" key="1">
    <citation type="submission" date="2022-03" db="EMBL/GenBank/DDBJ databases">
        <title>Bacterial whole genome sequence for Hymenobacter sp. DH14.</title>
        <authorList>
            <person name="Le V."/>
        </authorList>
    </citation>
    <scope>NUCLEOTIDE SEQUENCE</scope>
    <source>
        <strain evidence="4">DH14</strain>
    </source>
</reference>
<dbReference type="AlphaFoldDB" id="A0A9X1VL61"/>
<proteinExistence type="predicted"/>
<sequence>MKRLLGYLLLLGWSALLVPHAAAQSRRKGSAEASMFRFSQPLAAGQYSFEPTGLFWFPQPPETQIKPEAFQPDAYFDQKAQPVKLKAQPVRYGAYLFTNKQEYLYALVSGKAGWLRAPVPVPEALKAQYRTLISQQRLRSAETRLKLGSEYGYVQITPFNDADYVLIRNGFDNDLVLHLPTRRITWQSGGRYEGAEINFATDQLECHGDLMGGRFTFTRQGQLVPDKPTPAASMSAEEKLFARMMSSPQAQKHIIDSLRRNYKPSAAELMGQALETGKLARVDSLLKRGFGVDSAVYIKGRKLGPLSHALVFDNVPLVALLLKRGASATKVNRYDIARHPPICFAKSPAALELLFAHGANLQLISYTDYYNRRRYPTEFLGEKAELRPVLLRHAPDSLFKQFDFYDTMLYRYIWEGDTVAIQHLLDRGASLVKPLRVGLKYPFAEAERKPPLYQAGRVSTAMFLLRHGARLDNPFHLPLNPEEYVLRFESLPFLNYAEKRLGVKLTTPNNPTFAVLKDTVMMQALMQRGVSINSVDSYGNTALIYAKQWDQNVPLEKFLLRHGADKAIVNKRGGSYLIGRERPYGR</sequence>
<dbReference type="InterPro" id="IPR036770">
    <property type="entry name" value="Ankyrin_rpt-contain_sf"/>
</dbReference>
<dbReference type="SUPFAM" id="SSF48403">
    <property type="entry name" value="Ankyrin repeat"/>
    <property type="match status" value="1"/>
</dbReference>
<organism evidence="4 5">
    <name type="scientific">Hymenobacter cyanobacteriorum</name>
    <dbReference type="NCBI Taxonomy" id="2926463"/>
    <lineage>
        <taxon>Bacteria</taxon>
        <taxon>Pseudomonadati</taxon>
        <taxon>Bacteroidota</taxon>
        <taxon>Cytophagia</taxon>
        <taxon>Cytophagales</taxon>
        <taxon>Hymenobacteraceae</taxon>
        <taxon>Hymenobacter</taxon>
    </lineage>
</organism>
<name>A0A9X1VL61_9BACT</name>
<gene>
    <name evidence="4" type="ORF">MON38_11915</name>
</gene>
<dbReference type="InterPro" id="IPR002110">
    <property type="entry name" value="Ankyrin_rpt"/>
</dbReference>
<protein>
    <recommendedName>
        <fullName evidence="6">Ankyrin repeat domain-containing protein</fullName>
    </recommendedName>
</protein>
<evidence type="ECO:0000313" key="4">
    <source>
        <dbReference type="EMBL" id="MCI1188126.1"/>
    </source>
</evidence>
<dbReference type="Gene3D" id="1.25.40.20">
    <property type="entry name" value="Ankyrin repeat-containing domain"/>
    <property type="match status" value="2"/>
</dbReference>
<evidence type="ECO:0000256" key="3">
    <source>
        <dbReference type="SAM" id="SignalP"/>
    </source>
</evidence>
<comment type="caution">
    <text evidence="4">The sequence shown here is derived from an EMBL/GenBank/DDBJ whole genome shotgun (WGS) entry which is preliminary data.</text>
</comment>
<dbReference type="RefSeq" id="WP_241936392.1">
    <property type="nucleotide sequence ID" value="NZ_JALBGC010000003.1"/>
</dbReference>
<evidence type="ECO:0000313" key="5">
    <source>
        <dbReference type="Proteomes" id="UP001139193"/>
    </source>
</evidence>
<dbReference type="EMBL" id="JALBGC010000003">
    <property type="protein sequence ID" value="MCI1188126.1"/>
    <property type="molecule type" value="Genomic_DNA"/>
</dbReference>
<dbReference type="Proteomes" id="UP001139193">
    <property type="component" value="Unassembled WGS sequence"/>
</dbReference>
<accession>A0A9X1VL61</accession>
<keyword evidence="5" id="KW-1185">Reference proteome</keyword>
<keyword evidence="2" id="KW-0040">ANK repeat</keyword>
<evidence type="ECO:0008006" key="6">
    <source>
        <dbReference type="Google" id="ProtNLM"/>
    </source>
</evidence>
<dbReference type="PANTHER" id="PTHR24126:SF14">
    <property type="entry name" value="ANK_REP_REGION DOMAIN-CONTAINING PROTEIN"/>
    <property type="match status" value="1"/>
</dbReference>
<feature type="signal peptide" evidence="3">
    <location>
        <begin position="1"/>
        <end position="23"/>
    </location>
</feature>
<evidence type="ECO:0000256" key="2">
    <source>
        <dbReference type="ARBA" id="ARBA00023043"/>
    </source>
</evidence>
<dbReference type="PANTHER" id="PTHR24126">
    <property type="entry name" value="ANKYRIN REPEAT, PH AND SEC7 DOMAIN CONTAINING PROTEIN SECG-RELATED"/>
    <property type="match status" value="1"/>
</dbReference>
<dbReference type="SMART" id="SM00248">
    <property type="entry name" value="ANK"/>
    <property type="match status" value="3"/>
</dbReference>
<evidence type="ECO:0000256" key="1">
    <source>
        <dbReference type="ARBA" id="ARBA00022737"/>
    </source>
</evidence>
<keyword evidence="3" id="KW-0732">Signal</keyword>
<keyword evidence="1" id="KW-0677">Repeat</keyword>
<feature type="chain" id="PRO_5040914955" description="Ankyrin repeat domain-containing protein" evidence="3">
    <location>
        <begin position="24"/>
        <end position="586"/>
    </location>
</feature>